<reference evidence="1 2" key="1">
    <citation type="submission" date="2019-08" db="EMBL/GenBank/DDBJ databases">
        <title>Phenotypic and genetic characterization of extended-spectrum b-lactamase-producing hypermucoviscous Klebsiella pneumoniae from Chile.</title>
        <authorList>
            <person name="Morales-Leon F."/>
            <person name="Caro C."/>
            <person name="Opazo-Capurro A."/>
            <person name="Lincopan N."/>
            <person name="Dominguez-Yevenes M."/>
            <person name="Lima C."/>
            <person name="Bello-Toledo H."/>
            <person name="Gonzalez-Rocha G."/>
        </authorList>
    </citation>
    <scope>NUCLEOTIDE SEQUENCE [LARGE SCALE GENOMIC DNA]</scope>
    <source>
        <strain evidence="1 2">UCO-494</strain>
    </source>
</reference>
<dbReference type="Proteomes" id="UP000322977">
    <property type="component" value="Unassembled WGS sequence"/>
</dbReference>
<dbReference type="EMBL" id="VSSY01000041">
    <property type="protein sequence ID" value="TYL72571.1"/>
    <property type="molecule type" value="Genomic_DNA"/>
</dbReference>
<organism evidence="1 2">
    <name type="scientific">Klebsiella pneumoniae</name>
    <dbReference type="NCBI Taxonomy" id="573"/>
    <lineage>
        <taxon>Bacteria</taxon>
        <taxon>Pseudomonadati</taxon>
        <taxon>Pseudomonadota</taxon>
        <taxon>Gammaproteobacteria</taxon>
        <taxon>Enterobacterales</taxon>
        <taxon>Enterobacteriaceae</taxon>
        <taxon>Klebsiella/Raoultella group</taxon>
        <taxon>Klebsiella</taxon>
        <taxon>Klebsiella pneumoniae complex</taxon>
    </lineage>
</organism>
<comment type="caution">
    <text evidence="1">The sequence shown here is derived from an EMBL/GenBank/DDBJ whole genome shotgun (WGS) entry which is preliminary data.</text>
</comment>
<accession>A0A5D3JBW8</accession>
<sequence length="110" mass="12474">MVYDLQKMMDGELVRLQLEIKKEQDRRLAEKMIPVFGVKTSPANQYEFADPAQAISCAAGLLDKVLDEVRDDISKGGLQGWNGDLLRIYVQHVSESDFAILQPHLRDKKS</sequence>
<evidence type="ECO:0000313" key="2">
    <source>
        <dbReference type="Proteomes" id="UP000322977"/>
    </source>
</evidence>
<protein>
    <submittedName>
        <fullName evidence="1">Uncharacterized protein</fullName>
    </submittedName>
</protein>
<proteinExistence type="predicted"/>
<evidence type="ECO:0000313" key="1">
    <source>
        <dbReference type="EMBL" id="TYL72571.1"/>
    </source>
</evidence>
<dbReference type="AlphaFoldDB" id="A0A5D3JBW8"/>
<name>A0A5D3JBW8_KLEPN</name>
<gene>
    <name evidence="1" type="ORF">FXN67_26375</name>
</gene>
<dbReference type="RefSeq" id="WP_032408977.1">
    <property type="nucleotide sequence ID" value="NZ_JAUPCC010000034.1"/>
</dbReference>